<dbReference type="InterPro" id="IPR018721">
    <property type="entry name" value="DUF2252"/>
</dbReference>
<dbReference type="PANTHER" id="PTHR39441:SF1">
    <property type="entry name" value="DUF2252 DOMAIN-CONTAINING PROTEIN"/>
    <property type="match status" value="1"/>
</dbReference>
<sequence length="61" mass="6634">MLASPFVFMRGSAAVMASDLATTPVTGLQVQLCVDAHLLNFGIFATPERKLVFDINDFDET</sequence>
<dbReference type="EMBL" id="DUJU01000134">
    <property type="protein sequence ID" value="HIH94635.1"/>
    <property type="molecule type" value="Genomic_DNA"/>
</dbReference>
<evidence type="ECO:0000313" key="1">
    <source>
        <dbReference type="EMBL" id="HIH94635.1"/>
    </source>
</evidence>
<dbReference type="Pfam" id="PF10009">
    <property type="entry name" value="DUF2252"/>
    <property type="match status" value="1"/>
</dbReference>
<dbReference type="AlphaFoldDB" id="A0A832SM54"/>
<gene>
    <name evidence="1" type="ORF">HA338_11615</name>
</gene>
<organism evidence="1 2">
    <name type="scientific">Methanosarcina acetivorans</name>
    <dbReference type="NCBI Taxonomy" id="2214"/>
    <lineage>
        <taxon>Archaea</taxon>
        <taxon>Methanobacteriati</taxon>
        <taxon>Methanobacteriota</taxon>
        <taxon>Stenosarchaea group</taxon>
        <taxon>Methanomicrobia</taxon>
        <taxon>Methanosarcinales</taxon>
        <taxon>Methanosarcinaceae</taxon>
        <taxon>Methanosarcina</taxon>
    </lineage>
</organism>
<protein>
    <submittedName>
        <fullName evidence="1">DUF2252 family protein</fullName>
    </submittedName>
</protein>
<comment type="caution">
    <text evidence="1">The sequence shown here is derived from an EMBL/GenBank/DDBJ whole genome shotgun (WGS) entry which is preliminary data.</text>
</comment>
<evidence type="ECO:0000313" key="2">
    <source>
        <dbReference type="Proteomes" id="UP000600774"/>
    </source>
</evidence>
<reference evidence="1" key="1">
    <citation type="journal article" date="2020" name="bioRxiv">
        <title>A rank-normalized archaeal taxonomy based on genome phylogeny resolves widespread incomplete and uneven classifications.</title>
        <authorList>
            <person name="Rinke C."/>
            <person name="Chuvochina M."/>
            <person name="Mussig A.J."/>
            <person name="Chaumeil P.-A."/>
            <person name="Waite D.W."/>
            <person name="Whitman W.B."/>
            <person name="Parks D.H."/>
            <person name="Hugenholtz P."/>
        </authorList>
    </citation>
    <scope>NUCLEOTIDE SEQUENCE</scope>
    <source>
        <strain evidence="1">UBA8876</strain>
    </source>
</reference>
<name>A0A832SM54_9EURY</name>
<dbReference type="RefSeq" id="WP_162013082.1">
    <property type="nucleotide sequence ID" value="NZ_DUJU01000134.1"/>
</dbReference>
<dbReference type="PANTHER" id="PTHR39441">
    <property type="entry name" value="DUF2252 DOMAIN-CONTAINING PROTEIN"/>
    <property type="match status" value="1"/>
</dbReference>
<accession>A0A832SM54</accession>
<dbReference type="Proteomes" id="UP000600774">
    <property type="component" value="Unassembled WGS sequence"/>
</dbReference>
<proteinExistence type="predicted"/>